<feature type="region of interest" description="Disordered" evidence="3">
    <location>
        <begin position="128"/>
        <end position="158"/>
    </location>
</feature>
<dbReference type="SUPFAM" id="SSF52467">
    <property type="entry name" value="DHS-like NAD/FAD-binding domain"/>
    <property type="match status" value="1"/>
</dbReference>
<dbReference type="GO" id="GO:0005739">
    <property type="term" value="C:mitochondrion"/>
    <property type="evidence" value="ECO:0007669"/>
    <property type="project" value="UniProtKB-SubCell"/>
</dbReference>
<accession>A0A4Z0A0S2</accession>
<comment type="subcellular location">
    <subcellularLocation>
        <location evidence="1">Mitochondrion</location>
    </subcellularLocation>
</comment>
<feature type="compositionally biased region" description="Low complexity" evidence="3">
    <location>
        <begin position="234"/>
        <end position="245"/>
    </location>
</feature>
<evidence type="ECO:0000256" key="1">
    <source>
        <dbReference type="ARBA" id="ARBA00004173"/>
    </source>
</evidence>
<reference evidence="4 5" key="1">
    <citation type="submission" date="2019-02" db="EMBL/GenBank/DDBJ databases">
        <title>Genome sequencing of the rare red list fungi Hericium alpestre (H. flagellum).</title>
        <authorList>
            <person name="Buettner E."/>
            <person name="Kellner H."/>
        </authorList>
    </citation>
    <scope>NUCLEOTIDE SEQUENCE [LARGE SCALE GENOMIC DNA]</scope>
    <source>
        <strain evidence="4 5">DSM 108284</strain>
    </source>
</reference>
<evidence type="ECO:0000313" key="4">
    <source>
        <dbReference type="EMBL" id="TFY80305.1"/>
    </source>
</evidence>
<comment type="caution">
    <text evidence="4">The sequence shown here is derived from an EMBL/GenBank/DDBJ whole genome shotgun (WGS) entry which is preliminary data.</text>
</comment>
<evidence type="ECO:0000256" key="2">
    <source>
        <dbReference type="ARBA" id="ARBA00023128"/>
    </source>
</evidence>
<gene>
    <name evidence="4" type="ORF">EWM64_g3700</name>
</gene>
<protein>
    <recommendedName>
        <fullName evidence="6">Deacetylase sirtuin-type domain-containing protein</fullName>
    </recommendedName>
</protein>
<evidence type="ECO:0000313" key="5">
    <source>
        <dbReference type="Proteomes" id="UP000298061"/>
    </source>
</evidence>
<dbReference type="Proteomes" id="UP000298061">
    <property type="component" value="Unassembled WGS sequence"/>
</dbReference>
<keyword evidence="5" id="KW-1185">Reference proteome</keyword>
<dbReference type="InterPro" id="IPR029035">
    <property type="entry name" value="DHS-like_NAD/FAD-binding_dom"/>
</dbReference>
<name>A0A4Z0A0S2_9AGAM</name>
<proteinExistence type="predicted"/>
<dbReference type="OrthoDB" id="2919105at2759"/>
<feature type="region of interest" description="Disordered" evidence="3">
    <location>
        <begin position="172"/>
        <end position="245"/>
    </location>
</feature>
<keyword evidence="2" id="KW-0496">Mitochondrion</keyword>
<evidence type="ECO:0000256" key="3">
    <source>
        <dbReference type="SAM" id="MobiDB-lite"/>
    </source>
</evidence>
<dbReference type="Gene3D" id="3.40.50.1220">
    <property type="entry name" value="TPP-binding domain"/>
    <property type="match status" value="1"/>
</dbReference>
<sequence length="245" mass="26496">AIVLYDEPHPLGDEIGSIQTADVSKKPDMLIIMGTSLKVHGLKKLVKDFAKAVHAAAPVTGPPTPSNAKSWVGKVIFVNKTPPGSEWNGIIDYYVEGESDHWTDRVLDDWRKMRPADWETQQTLVATGSGEGGMFKSVKETGDKGKGKKPLAPGMENVPPLDDDILIAPLTIKIPPSSPSKRRKSLSHYSDVDCSPPKKHDSSGGNIVLEERGMLFGNATNSRARETDDETEQAEPPSSQSESAA</sequence>
<feature type="non-terminal residue" evidence="4">
    <location>
        <position position="1"/>
    </location>
</feature>
<evidence type="ECO:0008006" key="6">
    <source>
        <dbReference type="Google" id="ProtNLM"/>
    </source>
</evidence>
<dbReference type="EMBL" id="SFCI01000358">
    <property type="protein sequence ID" value="TFY80305.1"/>
    <property type="molecule type" value="Genomic_DNA"/>
</dbReference>
<organism evidence="4 5">
    <name type="scientific">Hericium alpestre</name>
    <dbReference type="NCBI Taxonomy" id="135208"/>
    <lineage>
        <taxon>Eukaryota</taxon>
        <taxon>Fungi</taxon>
        <taxon>Dikarya</taxon>
        <taxon>Basidiomycota</taxon>
        <taxon>Agaricomycotina</taxon>
        <taxon>Agaricomycetes</taxon>
        <taxon>Russulales</taxon>
        <taxon>Hericiaceae</taxon>
        <taxon>Hericium</taxon>
    </lineage>
</organism>
<dbReference type="STRING" id="135208.A0A4Z0A0S2"/>
<dbReference type="AlphaFoldDB" id="A0A4Z0A0S2"/>